<keyword evidence="3" id="KW-1185">Reference proteome</keyword>
<comment type="caution">
    <text evidence="2">The sequence shown here is derived from an EMBL/GenBank/DDBJ whole genome shotgun (WGS) entry which is preliminary data.</text>
</comment>
<gene>
    <name evidence="2" type="ORF">DAT39_001636</name>
</gene>
<sequence>MAEAQEPSENLVGPATISHSEESQKDTYYPCGYRWIRSDTLDRGGSLTEPPAEEQLGLVARAFNVPEALEPMHGCDDKRRGGNASVK</sequence>
<proteinExistence type="predicted"/>
<evidence type="ECO:0000313" key="3">
    <source>
        <dbReference type="Proteomes" id="UP000727407"/>
    </source>
</evidence>
<evidence type="ECO:0000256" key="1">
    <source>
        <dbReference type="SAM" id="MobiDB-lite"/>
    </source>
</evidence>
<accession>A0A8J4UVQ0</accession>
<evidence type="ECO:0000313" key="2">
    <source>
        <dbReference type="EMBL" id="KAF5908562.1"/>
    </source>
</evidence>
<dbReference type="AlphaFoldDB" id="A0A8J4UVQ0"/>
<dbReference type="Proteomes" id="UP000727407">
    <property type="component" value="Unassembled WGS sequence"/>
</dbReference>
<protein>
    <submittedName>
        <fullName evidence="2">Uncharacterized protein</fullName>
    </submittedName>
</protein>
<reference evidence="2" key="1">
    <citation type="submission" date="2020-07" db="EMBL/GenBank/DDBJ databases">
        <title>Clarias magur genome sequencing, assembly and annotation.</title>
        <authorList>
            <person name="Kushwaha B."/>
            <person name="Kumar R."/>
            <person name="Das P."/>
            <person name="Joshi C.G."/>
            <person name="Kumar D."/>
            <person name="Nagpure N.S."/>
            <person name="Pandey M."/>
            <person name="Agarwal S."/>
            <person name="Srivastava S."/>
            <person name="Singh M."/>
            <person name="Sahoo L."/>
            <person name="Jayasankar P."/>
            <person name="Meher P.K."/>
            <person name="Koringa P.G."/>
            <person name="Iquebal M.A."/>
            <person name="Das S.P."/>
            <person name="Bit A."/>
            <person name="Patnaik S."/>
            <person name="Patel N."/>
            <person name="Shah T.M."/>
            <person name="Hinsu A."/>
            <person name="Jena J.K."/>
        </authorList>
    </citation>
    <scope>NUCLEOTIDE SEQUENCE</scope>
    <source>
        <strain evidence="2">CIFAMagur01</strain>
        <tissue evidence="2">Testis</tissue>
    </source>
</reference>
<organism evidence="2 3">
    <name type="scientific">Clarias magur</name>
    <name type="common">Asian catfish</name>
    <name type="synonym">Macropteronotus magur</name>
    <dbReference type="NCBI Taxonomy" id="1594786"/>
    <lineage>
        <taxon>Eukaryota</taxon>
        <taxon>Metazoa</taxon>
        <taxon>Chordata</taxon>
        <taxon>Craniata</taxon>
        <taxon>Vertebrata</taxon>
        <taxon>Euteleostomi</taxon>
        <taxon>Actinopterygii</taxon>
        <taxon>Neopterygii</taxon>
        <taxon>Teleostei</taxon>
        <taxon>Ostariophysi</taxon>
        <taxon>Siluriformes</taxon>
        <taxon>Clariidae</taxon>
        <taxon>Clarias</taxon>
    </lineage>
</organism>
<feature type="region of interest" description="Disordered" evidence="1">
    <location>
        <begin position="1"/>
        <end position="24"/>
    </location>
</feature>
<dbReference type="EMBL" id="QNUK01000012">
    <property type="protein sequence ID" value="KAF5908562.1"/>
    <property type="molecule type" value="Genomic_DNA"/>
</dbReference>
<name>A0A8J4UVQ0_CLAMG</name>